<dbReference type="GO" id="GO:0043418">
    <property type="term" value="P:homocysteine catabolic process"/>
    <property type="evidence" value="ECO:0007669"/>
    <property type="project" value="TreeGrafter"/>
</dbReference>
<protein>
    <recommendedName>
        <fullName evidence="4">Aminopeptidase</fullName>
    </recommendedName>
</protein>
<name>A0A1G7B1W8_9SPHI</name>
<dbReference type="Proteomes" id="UP000199072">
    <property type="component" value="Unassembled WGS sequence"/>
</dbReference>
<dbReference type="PROSITE" id="PS00139">
    <property type="entry name" value="THIOL_PROTEASE_CYS"/>
    <property type="match status" value="1"/>
</dbReference>
<evidence type="ECO:0000313" key="8">
    <source>
        <dbReference type="Proteomes" id="UP000199072"/>
    </source>
</evidence>
<dbReference type="STRING" id="1391627.SAMN05216464_104357"/>
<dbReference type="GO" id="GO:0005737">
    <property type="term" value="C:cytoplasm"/>
    <property type="evidence" value="ECO:0007669"/>
    <property type="project" value="TreeGrafter"/>
</dbReference>
<accession>A0A1G7B1W8</accession>
<evidence type="ECO:0000256" key="2">
    <source>
        <dbReference type="ARBA" id="ARBA00022801"/>
    </source>
</evidence>
<evidence type="ECO:0000256" key="3">
    <source>
        <dbReference type="ARBA" id="ARBA00022807"/>
    </source>
</evidence>
<keyword evidence="2 4" id="KW-0378">Hydrolase</keyword>
<feature type="active site" evidence="5">
    <location>
        <position position="334"/>
    </location>
</feature>
<dbReference type="EMBL" id="FNAI01000004">
    <property type="protein sequence ID" value="SDE20920.1"/>
    <property type="molecule type" value="Genomic_DNA"/>
</dbReference>
<dbReference type="GO" id="GO:0009636">
    <property type="term" value="P:response to toxic substance"/>
    <property type="evidence" value="ECO:0007669"/>
    <property type="project" value="TreeGrafter"/>
</dbReference>
<dbReference type="AlphaFoldDB" id="A0A1G7B1W8"/>
<reference evidence="7 8" key="1">
    <citation type="submission" date="2016-10" db="EMBL/GenBank/DDBJ databases">
        <authorList>
            <person name="de Groot N.N."/>
        </authorList>
    </citation>
    <scope>NUCLEOTIDE SEQUENCE [LARGE SCALE GENOMIC DNA]</scope>
    <source>
        <strain evidence="7 8">47C3B</strain>
    </source>
</reference>
<evidence type="ECO:0000256" key="6">
    <source>
        <dbReference type="SAM" id="SignalP"/>
    </source>
</evidence>
<dbReference type="GO" id="GO:0070005">
    <property type="term" value="F:cysteine-type aminopeptidase activity"/>
    <property type="evidence" value="ECO:0007669"/>
    <property type="project" value="InterPro"/>
</dbReference>
<evidence type="ECO:0000256" key="4">
    <source>
        <dbReference type="PIRNR" id="PIRNR005700"/>
    </source>
</evidence>
<proteinExistence type="inferred from homology"/>
<dbReference type="Pfam" id="PF03051">
    <property type="entry name" value="Peptidase_C1_2"/>
    <property type="match status" value="1"/>
</dbReference>
<dbReference type="InterPro" id="IPR038765">
    <property type="entry name" value="Papain-like_cys_pep_sf"/>
</dbReference>
<dbReference type="SUPFAM" id="SSF54001">
    <property type="entry name" value="Cysteine proteinases"/>
    <property type="match status" value="1"/>
</dbReference>
<comment type="similarity">
    <text evidence="4">Belongs to the peptidase C1 family.</text>
</comment>
<feature type="active site" evidence="5">
    <location>
        <position position="313"/>
    </location>
</feature>
<keyword evidence="4" id="KW-0031">Aminopeptidase</keyword>
<evidence type="ECO:0000256" key="1">
    <source>
        <dbReference type="ARBA" id="ARBA00022670"/>
    </source>
</evidence>
<dbReference type="InterPro" id="IPR000169">
    <property type="entry name" value="Pept_cys_AS"/>
</dbReference>
<keyword evidence="1 4" id="KW-0645">Protease</keyword>
<dbReference type="GO" id="GO:0006508">
    <property type="term" value="P:proteolysis"/>
    <property type="evidence" value="ECO:0007669"/>
    <property type="project" value="UniProtKB-KW"/>
</dbReference>
<organism evidence="7 8">
    <name type="scientific">Mucilaginibacter pineti</name>
    <dbReference type="NCBI Taxonomy" id="1391627"/>
    <lineage>
        <taxon>Bacteria</taxon>
        <taxon>Pseudomonadati</taxon>
        <taxon>Bacteroidota</taxon>
        <taxon>Sphingobacteriia</taxon>
        <taxon>Sphingobacteriales</taxon>
        <taxon>Sphingobacteriaceae</taxon>
        <taxon>Mucilaginibacter</taxon>
    </lineage>
</organism>
<keyword evidence="3 4" id="KW-0788">Thiol protease</keyword>
<dbReference type="PANTHER" id="PTHR10363:SF2">
    <property type="entry name" value="BLEOMYCIN HYDROLASE"/>
    <property type="match status" value="1"/>
</dbReference>
<sequence length="377" mass="41911">MKKFSFFLAFSVAAIAASAQEPTIKNNLATTPAFTVIKNNLATPVKNQGNSGTCWCFASTSLIESELLLKKQPETDLSEVFTVYNLYIDKAEKYIRRRSNTRFTEGGIQQDMLYAADNYGAVPQEIYPGIGKDTVLGHDSQMEAKLKGYLDKLLADNPNTIPANWKDDYKAILNSYLGAPPSTFTYNGKSYTPKTYAAQNLPKLGGYIGLTSFQHHPYYTTFAIEVPDNYNSNMFYNLPLDDFIKSVKTAVMNGYTVAWDADVSNAGFKQDKGYAKWVNSADEAKQFDTFNEQKPTAEIRQQLFDTQVTTDDHLMQITGLAKDAKGNEYFVVKNSWGTGAGPFKGYIYVSMPYFSINTISVLVNKKAVAPSVIAKAE</sequence>
<dbReference type="PIRSF" id="PIRSF005700">
    <property type="entry name" value="PepC"/>
    <property type="match status" value="1"/>
</dbReference>
<feature type="signal peptide" evidence="6">
    <location>
        <begin position="1"/>
        <end position="19"/>
    </location>
</feature>
<keyword evidence="8" id="KW-1185">Reference proteome</keyword>
<dbReference type="PANTHER" id="PTHR10363">
    <property type="entry name" value="BLEOMYCIN HYDROLASE"/>
    <property type="match status" value="1"/>
</dbReference>
<dbReference type="InterPro" id="IPR004134">
    <property type="entry name" value="Peptidase_C1B"/>
</dbReference>
<dbReference type="Gene3D" id="3.90.70.10">
    <property type="entry name" value="Cysteine proteinases"/>
    <property type="match status" value="1"/>
</dbReference>
<feature type="active site" evidence="5">
    <location>
        <position position="54"/>
    </location>
</feature>
<keyword evidence="6" id="KW-0732">Signal</keyword>
<dbReference type="RefSeq" id="WP_091149553.1">
    <property type="nucleotide sequence ID" value="NZ_FNAI01000004.1"/>
</dbReference>
<dbReference type="OrthoDB" id="9814054at2"/>
<feature type="chain" id="PRO_5011769711" description="Aminopeptidase" evidence="6">
    <location>
        <begin position="20"/>
        <end position="377"/>
    </location>
</feature>
<evidence type="ECO:0000313" key="7">
    <source>
        <dbReference type="EMBL" id="SDE20920.1"/>
    </source>
</evidence>
<gene>
    <name evidence="7" type="ORF">SAMN05216464_104357</name>
</gene>
<evidence type="ECO:0000256" key="5">
    <source>
        <dbReference type="PIRSR" id="PIRSR005700-1"/>
    </source>
</evidence>